<feature type="region of interest" description="Disordered" evidence="1">
    <location>
        <begin position="552"/>
        <end position="571"/>
    </location>
</feature>
<keyword evidence="2" id="KW-0812">Transmembrane</keyword>
<feature type="compositionally biased region" description="Polar residues" evidence="1">
    <location>
        <begin position="604"/>
        <end position="623"/>
    </location>
</feature>
<keyword evidence="2" id="KW-0472">Membrane</keyword>
<feature type="chain" id="PRO_5042257014" evidence="3">
    <location>
        <begin position="21"/>
        <end position="623"/>
    </location>
</feature>
<feature type="region of interest" description="Disordered" evidence="1">
    <location>
        <begin position="577"/>
        <end position="623"/>
    </location>
</feature>
<accession>A0AAD6FRX8</accession>
<evidence type="ECO:0000256" key="1">
    <source>
        <dbReference type="SAM" id="MobiDB-lite"/>
    </source>
</evidence>
<evidence type="ECO:0000313" key="4">
    <source>
        <dbReference type="EMBL" id="KAJ4944738.1"/>
    </source>
</evidence>
<feature type="transmembrane region" description="Helical" evidence="2">
    <location>
        <begin position="498"/>
        <end position="522"/>
    </location>
</feature>
<dbReference type="AlphaFoldDB" id="A0AAD6FRX8"/>
<protein>
    <submittedName>
        <fullName evidence="4">Uncharacterized protein</fullName>
    </submittedName>
</protein>
<gene>
    <name evidence="4" type="ORF">JOQ06_013278</name>
</gene>
<keyword evidence="3" id="KW-0732">Signal</keyword>
<feature type="region of interest" description="Disordered" evidence="1">
    <location>
        <begin position="332"/>
        <end position="354"/>
    </location>
</feature>
<reference evidence="4" key="1">
    <citation type="submission" date="2022-11" db="EMBL/GenBank/DDBJ databases">
        <title>Chromosome-level genome of Pogonophryne albipinna.</title>
        <authorList>
            <person name="Jo E."/>
        </authorList>
    </citation>
    <scope>NUCLEOTIDE SEQUENCE</scope>
    <source>
        <strain evidence="4">SGF0006</strain>
        <tissue evidence="4">Muscle</tissue>
    </source>
</reference>
<evidence type="ECO:0000313" key="5">
    <source>
        <dbReference type="Proteomes" id="UP001219934"/>
    </source>
</evidence>
<feature type="signal peptide" evidence="3">
    <location>
        <begin position="1"/>
        <end position="20"/>
    </location>
</feature>
<name>A0AAD6FRX8_9TELE</name>
<evidence type="ECO:0000256" key="2">
    <source>
        <dbReference type="SAM" id="Phobius"/>
    </source>
</evidence>
<dbReference type="EMBL" id="JAPTMU010000004">
    <property type="protein sequence ID" value="KAJ4944738.1"/>
    <property type="molecule type" value="Genomic_DNA"/>
</dbReference>
<dbReference type="Proteomes" id="UP001219934">
    <property type="component" value="Unassembled WGS sequence"/>
</dbReference>
<proteinExistence type="predicted"/>
<comment type="caution">
    <text evidence="4">The sequence shown here is derived from an EMBL/GenBank/DDBJ whole genome shotgun (WGS) entry which is preliminary data.</text>
</comment>
<sequence length="623" mass="66720">MEYCFLKGFLVVLLIQQCTTEDLATSIQSSSVVTLQDDQALLQEPELPPAEVLPVVAPPSLKEVQQAVQEASEQVETHGAEEVLKDLLERVVEAALGQVEGGGEARAEETAVQEVVVEDENEETETEIKAEVLEQAVETEMDGGDMGAEEEDTIGETQEVAGVDALEDEAVEGKAIVEGEGETAVGSDVETIEGGETGSREAEGVEVLNESLDTGVSQEIVEETVAALEETGEYLAVEEAGVEDGEEQVVLAKENGAAATESEEVEETPDIEEVAAGEEPEQETVEESDPSLVADVEDVWGQEQSQVDVLEGEEIAPPSDDYDIETTQTVVREPVEEDEDQNNIVKDNQGPEVEDEQVHLVVEEGEEEQIALETSHGSEKEEQEVLVISASELEEGDEATIEQSPEHQAPTPSLSLVWVETGENTLLDEKTNNGNEIITPTEDLLPLDPVEVQPTLGNSVKDVPAEPVQTEMEEPGEANELVEDTAENTETSDLGLDAWKIVAISAATFLVLETVIMIVYILKCRNKNSTPGLQRACEEGCVEPEAATGGDCSDDTLPAGNGDAQQIAPFDPSDVVSTLAQNKEQHEEEHATAMSDLPPRSAEESANTGAGPDSSQDLRTSVL</sequence>
<organism evidence="4 5">
    <name type="scientific">Pogonophryne albipinna</name>
    <dbReference type="NCBI Taxonomy" id="1090488"/>
    <lineage>
        <taxon>Eukaryota</taxon>
        <taxon>Metazoa</taxon>
        <taxon>Chordata</taxon>
        <taxon>Craniata</taxon>
        <taxon>Vertebrata</taxon>
        <taxon>Euteleostomi</taxon>
        <taxon>Actinopterygii</taxon>
        <taxon>Neopterygii</taxon>
        <taxon>Teleostei</taxon>
        <taxon>Neoteleostei</taxon>
        <taxon>Acanthomorphata</taxon>
        <taxon>Eupercaria</taxon>
        <taxon>Perciformes</taxon>
        <taxon>Notothenioidei</taxon>
        <taxon>Pogonophryne</taxon>
    </lineage>
</organism>
<evidence type="ECO:0000256" key="3">
    <source>
        <dbReference type="SAM" id="SignalP"/>
    </source>
</evidence>
<feature type="compositionally biased region" description="Acidic residues" evidence="1">
    <location>
        <begin position="261"/>
        <end position="290"/>
    </location>
</feature>
<keyword evidence="5" id="KW-1185">Reference proteome</keyword>
<feature type="region of interest" description="Disordered" evidence="1">
    <location>
        <begin position="255"/>
        <end position="290"/>
    </location>
</feature>
<keyword evidence="2" id="KW-1133">Transmembrane helix</keyword>